<dbReference type="NCBIfam" id="TIGR00705">
    <property type="entry name" value="SppA_67K"/>
    <property type="match status" value="1"/>
</dbReference>
<dbReference type="CDD" id="cd07018">
    <property type="entry name" value="S49_SppA_67K_type"/>
    <property type="match status" value="1"/>
</dbReference>
<dbReference type="OrthoDB" id="9764363at2"/>
<dbReference type="InterPro" id="IPR004634">
    <property type="entry name" value="Pept_S49_pIV"/>
</dbReference>
<dbReference type="InterPro" id="IPR047272">
    <property type="entry name" value="S49_SppA_C"/>
</dbReference>
<feature type="active site" description="Nucleophile" evidence="7">
    <location>
        <position position="386"/>
    </location>
</feature>
<dbReference type="GO" id="GO:0006465">
    <property type="term" value="P:signal peptide processing"/>
    <property type="evidence" value="ECO:0007669"/>
    <property type="project" value="InterPro"/>
</dbReference>
<evidence type="ECO:0000313" key="11">
    <source>
        <dbReference type="Proteomes" id="UP000246278"/>
    </source>
</evidence>
<keyword evidence="4" id="KW-0378">Hydrolase</keyword>
<feature type="domain" description="Peptidase S49" evidence="9">
    <location>
        <begin position="115"/>
        <end position="260"/>
    </location>
</feature>
<dbReference type="Proteomes" id="UP000246278">
    <property type="component" value="Unassembled WGS sequence"/>
</dbReference>
<dbReference type="InterPro" id="IPR004635">
    <property type="entry name" value="Pept_S49_SppA"/>
</dbReference>
<proteinExistence type="inferred from homology"/>
<keyword evidence="6 8" id="KW-0472">Membrane</keyword>
<comment type="caution">
    <text evidence="10">The sequence shown here is derived from an EMBL/GenBank/DDBJ whole genome shotgun (WGS) entry which is preliminary data.</text>
</comment>
<dbReference type="GO" id="GO:0016020">
    <property type="term" value="C:membrane"/>
    <property type="evidence" value="ECO:0007669"/>
    <property type="project" value="UniProtKB-SubCell"/>
</dbReference>
<evidence type="ECO:0000256" key="7">
    <source>
        <dbReference type="PIRSR" id="PIRSR001217-1"/>
    </source>
</evidence>
<sequence>MAKKKIGAGKIGCIVVVLVFLVLAIGLYRAFTTQKSLPEEFVLKIDVYGDIKETTDVGFSLPFERESQELSLQDILFLLDQAGEDERIKSVLLDIRGVRTGSAKIQQIQRAIEQTRKTGKPVNAFLGSASDADVWLASACDSIVAERGNFLLLDGLKAELLFYTGTLEKLGVSFQAAQWSAWKSGVEPFTRAGASPEYREQVEMMLDAVYDAYTGYVAKRRGIPVEEYESIIDEKTVLSAKQAKEFGIVDEISGHWEYLEGLKKTFGKGDGERSDEDVLVSGARYKASIPWPFEPETKENIAVITASGSIVRLEDDMTGGTEQGFDEETLRSSVQAALDDESVKAIVLRIDSPGGDALASSNMLQILDSAKVKKPIVASMSGVAASGGYMIALAADSIFAEPLTVTGSIGVYALKPEISALQEKIGLNREVVIKGKNADGFTVFKPLDEEGMAKFMETTGWIYDDFLAKVARSRKMTLNEVEAVAGGRVWTGDLAVKKGLVDRIGGLQDALFAARAMAEMDSAKVPGLKLYPEPQGLMEYLFGGGPGITARMLGEQIPSGSVADRSLQTLDLLLKLEQQPGGMFRMTMLPYDLRVE</sequence>
<evidence type="ECO:0000256" key="1">
    <source>
        <dbReference type="ARBA" id="ARBA00004370"/>
    </source>
</evidence>
<organism evidence="10 11">
    <name type="scientific">Prosthecochloris marina</name>
    <dbReference type="NCBI Taxonomy" id="2017681"/>
    <lineage>
        <taxon>Bacteria</taxon>
        <taxon>Pseudomonadati</taxon>
        <taxon>Chlorobiota</taxon>
        <taxon>Chlorobiia</taxon>
        <taxon>Chlorobiales</taxon>
        <taxon>Chlorobiaceae</taxon>
        <taxon>Prosthecochloris</taxon>
    </lineage>
</organism>
<evidence type="ECO:0000256" key="8">
    <source>
        <dbReference type="SAM" id="Phobius"/>
    </source>
</evidence>
<keyword evidence="5" id="KW-0720">Serine protease</keyword>
<reference evidence="11" key="1">
    <citation type="submission" date="2017-10" db="EMBL/GenBank/DDBJ databases">
        <authorList>
            <person name="Gaisin V.A."/>
            <person name="Rysina M.S."/>
            <person name="Grouzdev D.S."/>
        </authorList>
    </citation>
    <scope>NUCLEOTIDE SEQUENCE [LARGE SCALE GENOMIC DNA]</scope>
    <source>
        <strain evidence="11">V1</strain>
    </source>
</reference>
<evidence type="ECO:0000259" key="9">
    <source>
        <dbReference type="Pfam" id="PF01343"/>
    </source>
</evidence>
<evidence type="ECO:0000313" key="10">
    <source>
        <dbReference type="EMBL" id="PWW81642.1"/>
    </source>
</evidence>
<keyword evidence="3" id="KW-0645">Protease</keyword>
<dbReference type="PIRSF" id="PIRSF001217">
    <property type="entry name" value="Protease_4_SppA"/>
    <property type="match status" value="1"/>
</dbReference>
<dbReference type="InterPro" id="IPR029045">
    <property type="entry name" value="ClpP/crotonase-like_dom_sf"/>
</dbReference>
<dbReference type="Pfam" id="PF01343">
    <property type="entry name" value="Peptidase_S49"/>
    <property type="match status" value="2"/>
</dbReference>
<keyword evidence="8" id="KW-1133">Transmembrane helix</keyword>
<feature type="domain" description="Peptidase S49" evidence="9">
    <location>
        <begin position="371"/>
        <end position="518"/>
    </location>
</feature>
<dbReference type="RefSeq" id="WP_110023761.1">
    <property type="nucleotide sequence ID" value="NZ_PDNZ01000006.1"/>
</dbReference>
<dbReference type="NCBIfam" id="TIGR00706">
    <property type="entry name" value="SppA_dom"/>
    <property type="match status" value="1"/>
</dbReference>
<feature type="active site" description="Proton donor/acceptor" evidence="7">
    <location>
        <position position="183"/>
    </location>
</feature>
<dbReference type="CDD" id="cd07023">
    <property type="entry name" value="S49_Sppa_N_C"/>
    <property type="match status" value="1"/>
</dbReference>
<evidence type="ECO:0000256" key="2">
    <source>
        <dbReference type="ARBA" id="ARBA00008683"/>
    </source>
</evidence>
<gene>
    <name evidence="10" type="primary">sppA</name>
    <name evidence="10" type="ORF">CR164_09555</name>
</gene>
<name>A0A317T4J7_9CHLB</name>
<dbReference type="InterPro" id="IPR047217">
    <property type="entry name" value="S49_SppA_67K_type_N"/>
</dbReference>
<evidence type="ECO:0000256" key="3">
    <source>
        <dbReference type="ARBA" id="ARBA00022670"/>
    </source>
</evidence>
<feature type="transmembrane region" description="Helical" evidence="8">
    <location>
        <begin position="12"/>
        <end position="31"/>
    </location>
</feature>
<dbReference type="GO" id="GO:0008236">
    <property type="term" value="F:serine-type peptidase activity"/>
    <property type="evidence" value="ECO:0007669"/>
    <property type="project" value="UniProtKB-KW"/>
</dbReference>
<comment type="subcellular location">
    <subcellularLocation>
        <location evidence="1">Membrane</location>
    </subcellularLocation>
</comment>
<evidence type="ECO:0000256" key="4">
    <source>
        <dbReference type="ARBA" id="ARBA00022801"/>
    </source>
</evidence>
<dbReference type="SUPFAM" id="SSF52096">
    <property type="entry name" value="ClpP/crotonase"/>
    <property type="match status" value="2"/>
</dbReference>
<comment type="similarity">
    <text evidence="2">Belongs to the peptidase S49 family.</text>
</comment>
<dbReference type="InterPro" id="IPR002142">
    <property type="entry name" value="Peptidase_S49"/>
</dbReference>
<dbReference type="Gene3D" id="6.20.330.10">
    <property type="match status" value="1"/>
</dbReference>
<dbReference type="PANTHER" id="PTHR33209">
    <property type="entry name" value="PROTEASE 4"/>
    <property type="match status" value="1"/>
</dbReference>
<dbReference type="Gene3D" id="3.90.226.10">
    <property type="entry name" value="2-enoyl-CoA Hydratase, Chain A, domain 1"/>
    <property type="match status" value="3"/>
</dbReference>
<dbReference type="PANTHER" id="PTHR33209:SF1">
    <property type="entry name" value="PEPTIDASE S49 DOMAIN-CONTAINING PROTEIN"/>
    <property type="match status" value="1"/>
</dbReference>
<evidence type="ECO:0000256" key="6">
    <source>
        <dbReference type="ARBA" id="ARBA00023136"/>
    </source>
</evidence>
<keyword evidence="11" id="KW-1185">Reference proteome</keyword>
<protein>
    <submittedName>
        <fullName evidence="10">Signal peptide peptidase SppA</fullName>
    </submittedName>
</protein>
<keyword evidence="8" id="KW-0812">Transmembrane</keyword>
<evidence type="ECO:0000256" key="5">
    <source>
        <dbReference type="ARBA" id="ARBA00022825"/>
    </source>
</evidence>
<accession>A0A317T4J7</accession>
<dbReference type="EMBL" id="PDNZ01000006">
    <property type="protein sequence ID" value="PWW81642.1"/>
    <property type="molecule type" value="Genomic_DNA"/>
</dbReference>
<dbReference type="AlphaFoldDB" id="A0A317T4J7"/>